<gene>
    <name evidence="2" type="primary">cai</name>
    <name evidence="2" type="ORF">NCTC13193_05039</name>
</gene>
<accession>A0A448T712</accession>
<feature type="transmembrane region" description="Helical" evidence="1">
    <location>
        <begin position="142"/>
        <end position="164"/>
    </location>
</feature>
<dbReference type="EMBL" id="LR134492">
    <property type="protein sequence ID" value="VEI75655.1"/>
    <property type="molecule type" value="Genomic_DNA"/>
</dbReference>
<keyword evidence="1" id="KW-0812">Transmembrane</keyword>
<dbReference type="Proteomes" id="UP000270487">
    <property type="component" value="Chromosome"/>
</dbReference>
<keyword evidence="1" id="KW-1133">Transmembrane helix</keyword>
<feature type="transmembrane region" description="Helical" evidence="1">
    <location>
        <begin position="93"/>
        <end position="122"/>
    </location>
</feature>
<dbReference type="RefSeq" id="WP_141132997.1">
    <property type="nucleotide sequence ID" value="NZ_CAMITP010000006.1"/>
</dbReference>
<evidence type="ECO:0000313" key="3">
    <source>
        <dbReference type="Proteomes" id="UP000270487"/>
    </source>
</evidence>
<sequence>MREGESGIAERKLFMTLAVGLFPLFLLFCYFKLNPTAQLFALGAEISKIHPINISSDNILLSSVLGLYCKLALFFAFYFVIKYRNHLRLKLSGVGLFSIIVRFVLFSIVYAIYIAMFIFYSLDVSHGNRLLKFLSSNDYFLFVYYMITFTGIYLFTSLFLWFLVRFPSEYTARR</sequence>
<keyword evidence="1" id="KW-0472">Membrane</keyword>
<evidence type="ECO:0000256" key="1">
    <source>
        <dbReference type="SAM" id="Phobius"/>
    </source>
</evidence>
<dbReference type="GO" id="GO:0015643">
    <property type="term" value="F:toxic substance binding"/>
    <property type="evidence" value="ECO:0007669"/>
    <property type="project" value="InterPro"/>
</dbReference>
<dbReference type="Pfam" id="PF03857">
    <property type="entry name" value="Colicin_im"/>
    <property type="match status" value="1"/>
</dbReference>
<dbReference type="GO" id="GO:0030153">
    <property type="term" value="P:bacteriocin immunity"/>
    <property type="evidence" value="ECO:0007669"/>
    <property type="project" value="InterPro"/>
</dbReference>
<feature type="transmembrane region" description="Helical" evidence="1">
    <location>
        <begin position="12"/>
        <end position="33"/>
    </location>
</feature>
<name>A0A448T712_SERFO</name>
<evidence type="ECO:0000313" key="2">
    <source>
        <dbReference type="EMBL" id="VEI75655.1"/>
    </source>
</evidence>
<dbReference type="AlphaFoldDB" id="A0A448T712"/>
<proteinExistence type="predicted"/>
<dbReference type="InterPro" id="IPR005557">
    <property type="entry name" value="Colicin_im"/>
</dbReference>
<reference evidence="2 3" key="1">
    <citation type="submission" date="2018-12" db="EMBL/GenBank/DDBJ databases">
        <authorList>
            <consortium name="Pathogen Informatics"/>
        </authorList>
    </citation>
    <scope>NUCLEOTIDE SEQUENCE [LARGE SCALE GENOMIC DNA]</scope>
    <source>
        <strain evidence="2 3">NCTC13193</strain>
    </source>
</reference>
<organism evidence="2 3">
    <name type="scientific">Serratia fonticola</name>
    <dbReference type="NCBI Taxonomy" id="47917"/>
    <lineage>
        <taxon>Bacteria</taxon>
        <taxon>Pseudomonadati</taxon>
        <taxon>Pseudomonadota</taxon>
        <taxon>Gammaproteobacteria</taxon>
        <taxon>Enterobacterales</taxon>
        <taxon>Yersiniaceae</taxon>
        <taxon>Serratia</taxon>
    </lineage>
</organism>
<protein>
    <submittedName>
        <fullName evidence="2">Microcin-A immunity protein</fullName>
    </submittedName>
</protein>
<feature type="transmembrane region" description="Helical" evidence="1">
    <location>
        <begin position="59"/>
        <end position="81"/>
    </location>
</feature>